<keyword evidence="2" id="KW-1003">Cell membrane</keyword>
<proteinExistence type="predicted"/>
<gene>
    <name evidence="9" type="ORF">AFUS01_LOCUS21005</name>
</gene>
<evidence type="ECO:0000256" key="1">
    <source>
        <dbReference type="ARBA" id="ARBA00004651"/>
    </source>
</evidence>
<dbReference type="GO" id="GO:0005886">
    <property type="term" value="C:plasma membrane"/>
    <property type="evidence" value="ECO:0007669"/>
    <property type="project" value="UniProtKB-SubCell"/>
</dbReference>
<organism evidence="9 10">
    <name type="scientific">Allacma fusca</name>
    <dbReference type="NCBI Taxonomy" id="39272"/>
    <lineage>
        <taxon>Eukaryota</taxon>
        <taxon>Metazoa</taxon>
        <taxon>Ecdysozoa</taxon>
        <taxon>Arthropoda</taxon>
        <taxon>Hexapoda</taxon>
        <taxon>Collembola</taxon>
        <taxon>Symphypleona</taxon>
        <taxon>Sminthuridae</taxon>
        <taxon>Allacma</taxon>
    </lineage>
</organism>
<dbReference type="EMBL" id="CAJVCH010232345">
    <property type="protein sequence ID" value="CAG7732490.1"/>
    <property type="molecule type" value="Genomic_DNA"/>
</dbReference>
<evidence type="ECO:0000256" key="7">
    <source>
        <dbReference type="ARBA" id="ARBA00023180"/>
    </source>
</evidence>
<evidence type="ECO:0000256" key="5">
    <source>
        <dbReference type="ARBA" id="ARBA00023136"/>
    </source>
</evidence>
<feature type="transmembrane region" description="Helical" evidence="8">
    <location>
        <begin position="163"/>
        <end position="182"/>
    </location>
</feature>
<evidence type="ECO:0000256" key="8">
    <source>
        <dbReference type="SAM" id="Phobius"/>
    </source>
</evidence>
<protein>
    <submittedName>
        <fullName evidence="9">Uncharacterized protein</fullName>
    </submittedName>
</protein>
<name>A0A8J2KUC8_9HEXA</name>
<keyword evidence="5 8" id="KW-0472">Membrane</keyword>
<dbReference type="InterPro" id="IPR052192">
    <property type="entry name" value="Insect_Ionotropic_Sensory_Rcpt"/>
</dbReference>
<dbReference type="PANTHER" id="PTHR42643">
    <property type="entry name" value="IONOTROPIC RECEPTOR 20A-RELATED"/>
    <property type="match status" value="1"/>
</dbReference>
<dbReference type="AlphaFoldDB" id="A0A8J2KUC8"/>
<feature type="transmembrane region" description="Helical" evidence="8">
    <location>
        <begin position="529"/>
        <end position="549"/>
    </location>
</feature>
<keyword evidence="10" id="KW-1185">Reference proteome</keyword>
<comment type="caution">
    <text evidence="9">The sequence shown here is derived from an EMBL/GenBank/DDBJ whole genome shotgun (WGS) entry which is preliminary data.</text>
</comment>
<keyword evidence="3 8" id="KW-0812">Transmembrane</keyword>
<dbReference type="PANTHER" id="PTHR42643:SF24">
    <property type="entry name" value="IONOTROPIC RECEPTOR 60A"/>
    <property type="match status" value="1"/>
</dbReference>
<evidence type="ECO:0000313" key="10">
    <source>
        <dbReference type="Proteomes" id="UP000708208"/>
    </source>
</evidence>
<keyword evidence="4 8" id="KW-1133">Transmembrane helix</keyword>
<sequence length="574" mass="64900">MFYYLKLTPPSMYYFLVSNAKIIFIRNGKYLQLLCISCLKALTTLHHDQVFVSITSMDLGHIDAFVRHINSNLLNALVAQNLLRSSAGCSPIVFSRTLAGACAQDVLGSKFNFTPSPMPFKDMETGKFRQTSKLHSSAVVFEMISDRRLTNWITNYYKKEGILFDYVITAEIFSSFTFLLVIPEPALIHSALWEGMDAFTWGLIALSTFAAILALKFVRGQNLSTMNASEVVLFFLLEQGQLPSKNSLQTVGIKGALIVAIWSMVSTVISNGYKGNMFSLLSSISLPNIPVNWEDIVKSERFLVSTASFIIAANINDNAKHSMLHSSIDELQAEGRISQRLNKTLSELSHKLVFTNATSSVIAYSQTSRGKEIGLPSPSQLFRLPDDYIFIQQDRHLELYSLLMKVAKSNALVLQGPSQDLFSERIPIMMVRNFFTENYTKMFFQIVESGLYSLWKKYSDMYAKLNEMKKFIELVGKVEPEFESNNSTTTSQVLADKMKSRHNLLALIWGDAKTTRGITDLVGLRLDTFRIVFVFYGLGMFTSLAPFLYEMYGNKMWARWRNPTTLSSISNSQW</sequence>
<accession>A0A8J2KUC8</accession>
<keyword evidence="7" id="KW-0325">Glycoprotein</keyword>
<reference evidence="9" key="1">
    <citation type="submission" date="2021-06" db="EMBL/GenBank/DDBJ databases">
        <authorList>
            <person name="Hodson N. C."/>
            <person name="Mongue J. A."/>
            <person name="Jaron S. K."/>
        </authorList>
    </citation>
    <scope>NUCLEOTIDE SEQUENCE</scope>
</reference>
<feature type="transmembrane region" description="Helical" evidence="8">
    <location>
        <begin position="251"/>
        <end position="273"/>
    </location>
</feature>
<dbReference type="OrthoDB" id="8298634at2759"/>
<feature type="transmembrane region" description="Helical" evidence="8">
    <location>
        <begin position="198"/>
        <end position="218"/>
    </location>
</feature>
<evidence type="ECO:0000256" key="3">
    <source>
        <dbReference type="ARBA" id="ARBA00022692"/>
    </source>
</evidence>
<dbReference type="Proteomes" id="UP000708208">
    <property type="component" value="Unassembled WGS sequence"/>
</dbReference>
<keyword evidence="6" id="KW-0675">Receptor</keyword>
<evidence type="ECO:0000256" key="6">
    <source>
        <dbReference type="ARBA" id="ARBA00023170"/>
    </source>
</evidence>
<comment type="subcellular location">
    <subcellularLocation>
        <location evidence="1">Cell membrane</location>
        <topology evidence="1">Multi-pass membrane protein</topology>
    </subcellularLocation>
</comment>
<evidence type="ECO:0000256" key="2">
    <source>
        <dbReference type="ARBA" id="ARBA00022475"/>
    </source>
</evidence>
<evidence type="ECO:0000313" key="9">
    <source>
        <dbReference type="EMBL" id="CAG7732490.1"/>
    </source>
</evidence>
<evidence type="ECO:0000256" key="4">
    <source>
        <dbReference type="ARBA" id="ARBA00022989"/>
    </source>
</evidence>